<dbReference type="GO" id="GO:0004499">
    <property type="term" value="F:N,N-dimethylaniline monooxygenase activity"/>
    <property type="evidence" value="ECO:0007669"/>
    <property type="project" value="InterPro"/>
</dbReference>
<dbReference type="Pfam" id="PF00743">
    <property type="entry name" value="FMO-like"/>
    <property type="match status" value="1"/>
</dbReference>
<dbReference type="Gene3D" id="3.50.50.60">
    <property type="entry name" value="FAD/NAD(P)-binding domain"/>
    <property type="match status" value="1"/>
</dbReference>
<dbReference type="PANTHER" id="PTHR43539">
    <property type="entry name" value="FLAVIN-BINDING MONOOXYGENASE-LIKE PROTEIN (AFU_ORTHOLOGUE AFUA_4G09220)"/>
    <property type="match status" value="1"/>
</dbReference>
<keyword evidence="5" id="KW-1185">Reference proteome</keyword>
<keyword evidence="3" id="KW-0560">Oxidoreductase</keyword>
<protein>
    <submittedName>
        <fullName evidence="4">Unplaced genomic scaffold PLICRscaffold_20, whole genome shotgun sequence</fullName>
    </submittedName>
</protein>
<dbReference type="HOGENOM" id="CLU_015676_1_0_1"/>
<evidence type="ECO:0000256" key="1">
    <source>
        <dbReference type="ARBA" id="ARBA00022630"/>
    </source>
</evidence>
<dbReference type="AlphaFoldDB" id="A0A0C9T3V4"/>
<accession>A0A0C9T3V4</accession>
<dbReference type="OrthoDB" id="74360at2759"/>
<dbReference type="InterPro" id="IPR036188">
    <property type="entry name" value="FAD/NAD-bd_sf"/>
</dbReference>
<dbReference type="InterPro" id="IPR032710">
    <property type="entry name" value="NTF2-like_dom_sf"/>
</dbReference>
<dbReference type="PANTHER" id="PTHR43539:SF68">
    <property type="entry name" value="FLAVIN-BINDING MONOOXYGENASE-LIKE PROTEIN (AFU_ORTHOLOGUE AFUA_4G09220)"/>
    <property type="match status" value="1"/>
</dbReference>
<evidence type="ECO:0000256" key="3">
    <source>
        <dbReference type="ARBA" id="ARBA00023002"/>
    </source>
</evidence>
<dbReference type="PRINTS" id="PR00469">
    <property type="entry name" value="PNDRDTASEII"/>
</dbReference>
<name>A0A0C9T3V4_PLICR</name>
<dbReference type="GO" id="GO:0050661">
    <property type="term" value="F:NADP binding"/>
    <property type="evidence" value="ECO:0007669"/>
    <property type="project" value="InterPro"/>
</dbReference>
<sequence length="578" mass="63880">MPRDIASSWLSKFAPALCSGDIEATVSTFAPDGWLRDVLALTWDTRSLEGRAKISAYLSAHLAGARIADIRLDERQHLAPEYFPLASDGARRGVAFAFTFDAAVFHGQGYVHLVQEEASGEWKAMAVLLMNRDIKGHEEAGPESGVYGDHTLSWEEVRAERRKKVEADPHVLILGGGQTGLHIAARFKQMNIPAIVVERNHRIGDNWRQRYPTLTLHTTRSHHTFLYQPYPTTWPKYTPRDKVADWLEQYVESQDLVVWTDSTLLPPRYNPKTRRWTAVVRKNDTNILLHPAHIVIAVGTLGAPRIPPVRSLETFAGTVMHASSYAGGHPFVGKRAVVIGAGNTAADICQDLVFRGAASVTMVQRTSTCVMTAKWVRDGMAVHFPEGVDTEVSDFKVASMPLGLLKILGKREEAASWAREKDMYDGLRKAGLKLNMGVDGTGQHLLIYERFGVFWIDVGIASLIISGNVKVKQGVEPTQCTANTVVFSDGSELDADLVVFATGYHSSRESLKDLFGSEVIEQTNEMWGLDEESEVRGSYRRSGHPGLWYGAGDFSVSRSLSKQLALQIKAIELGLMAV</sequence>
<keyword evidence="2" id="KW-0274">FAD</keyword>
<reference evidence="4 5" key="1">
    <citation type="submission" date="2014-06" db="EMBL/GenBank/DDBJ databases">
        <title>Evolutionary Origins and Diversification of the Mycorrhizal Mutualists.</title>
        <authorList>
            <consortium name="DOE Joint Genome Institute"/>
            <consortium name="Mycorrhizal Genomics Consortium"/>
            <person name="Kohler A."/>
            <person name="Kuo A."/>
            <person name="Nagy L.G."/>
            <person name="Floudas D."/>
            <person name="Copeland A."/>
            <person name="Barry K.W."/>
            <person name="Cichocki N."/>
            <person name="Veneault-Fourrey C."/>
            <person name="LaButti K."/>
            <person name="Lindquist E.A."/>
            <person name="Lipzen A."/>
            <person name="Lundell T."/>
            <person name="Morin E."/>
            <person name="Murat C."/>
            <person name="Riley R."/>
            <person name="Ohm R."/>
            <person name="Sun H."/>
            <person name="Tunlid A."/>
            <person name="Henrissat B."/>
            <person name="Grigoriev I.V."/>
            <person name="Hibbett D.S."/>
            <person name="Martin F."/>
        </authorList>
    </citation>
    <scope>NUCLEOTIDE SEQUENCE [LARGE SCALE GENOMIC DNA]</scope>
    <source>
        <strain evidence="4 5">FD-325 SS-3</strain>
    </source>
</reference>
<organism evidence="4 5">
    <name type="scientific">Plicaturopsis crispa FD-325 SS-3</name>
    <dbReference type="NCBI Taxonomy" id="944288"/>
    <lineage>
        <taxon>Eukaryota</taxon>
        <taxon>Fungi</taxon>
        <taxon>Dikarya</taxon>
        <taxon>Basidiomycota</taxon>
        <taxon>Agaricomycotina</taxon>
        <taxon>Agaricomycetes</taxon>
        <taxon>Agaricomycetidae</taxon>
        <taxon>Amylocorticiales</taxon>
        <taxon>Amylocorticiaceae</taxon>
        <taxon>Plicatura</taxon>
        <taxon>Plicaturopsis crispa</taxon>
    </lineage>
</organism>
<dbReference type="Gene3D" id="3.10.450.50">
    <property type="match status" value="1"/>
</dbReference>
<evidence type="ECO:0000313" key="4">
    <source>
        <dbReference type="EMBL" id="KII84019.1"/>
    </source>
</evidence>
<evidence type="ECO:0000313" key="5">
    <source>
        <dbReference type="Proteomes" id="UP000053263"/>
    </source>
</evidence>
<proteinExistence type="predicted"/>
<dbReference type="InterPro" id="IPR020946">
    <property type="entry name" value="Flavin_mOase-like"/>
</dbReference>
<dbReference type="SUPFAM" id="SSF51905">
    <property type="entry name" value="FAD/NAD(P)-binding domain"/>
    <property type="match status" value="1"/>
</dbReference>
<evidence type="ECO:0000256" key="2">
    <source>
        <dbReference type="ARBA" id="ARBA00022827"/>
    </source>
</evidence>
<dbReference type="InterPro" id="IPR050982">
    <property type="entry name" value="Auxin_biosynth/cation_transpt"/>
</dbReference>
<dbReference type="Proteomes" id="UP000053263">
    <property type="component" value="Unassembled WGS sequence"/>
</dbReference>
<keyword evidence="1" id="KW-0285">Flavoprotein</keyword>
<dbReference type="SUPFAM" id="SSF54427">
    <property type="entry name" value="NTF2-like"/>
    <property type="match status" value="1"/>
</dbReference>
<gene>
    <name evidence="4" type="ORF">PLICRDRAFT_46820</name>
</gene>
<dbReference type="GO" id="GO:0050660">
    <property type="term" value="F:flavin adenine dinucleotide binding"/>
    <property type="evidence" value="ECO:0007669"/>
    <property type="project" value="InterPro"/>
</dbReference>
<dbReference type="EMBL" id="KN832573">
    <property type="protein sequence ID" value="KII84019.1"/>
    <property type="molecule type" value="Genomic_DNA"/>
</dbReference>